<evidence type="ECO:0000256" key="3">
    <source>
        <dbReference type="SAM" id="MobiDB-lite"/>
    </source>
</evidence>
<dbReference type="OrthoDB" id="263560at2759"/>
<reference evidence="5 6" key="1">
    <citation type="submission" date="2019-03" db="EMBL/GenBank/DDBJ databases">
        <authorList>
            <person name="Gaulin E."/>
            <person name="Dumas B."/>
        </authorList>
    </citation>
    <scope>NUCLEOTIDE SEQUENCE [LARGE SCALE GENOMIC DNA]</scope>
    <source>
        <strain evidence="5">CBS 568.67</strain>
    </source>
</reference>
<keyword evidence="2" id="KW-0698">rRNA processing</keyword>
<protein>
    <submittedName>
        <fullName evidence="5">Aste57867_13665 protein</fullName>
    </submittedName>
</protein>
<proteinExistence type="inferred from homology"/>
<dbReference type="PANTHER" id="PTHR21250">
    <property type="entry name" value="PRE-RRNA-PROCESSING PROTEIN TSR2 HOMOLOG"/>
    <property type="match status" value="1"/>
</dbReference>
<evidence type="ECO:0000256" key="2">
    <source>
        <dbReference type="ARBA" id="ARBA00022552"/>
    </source>
</evidence>
<evidence type="ECO:0000256" key="1">
    <source>
        <dbReference type="ARBA" id="ARBA00006524"/>
    </source>
</evidence>
<feature type="region of interest" description="Disordered" evidence="3">
    <location>
        <begin position="179"/>
        <end position="199"/>
    </location>
</feature>
<evidence type="ECO:0000313" key="6">
    <source>
        <dbReference type="Proteomes" id="UP000332933"/>
    </source>
</evidence>
<dbReference type="Pfam" id="PF10273">
    <property type="entry name" value="WGG"/>
    <property type="match status" value="1"/>
</dbReference>
<reference evidence="4" key="2">
    <citation type="submission" date="2019-06" db="EMBL/GenBank/DDBJ databases">
        <title>Genomics analysis of Aphanomyces spp. identifies a new class of oomycete effector associated with host adaptation.</title>
        <authorList>
            <person name="Gaulin E."/>
        </authorList>
    </citation>
    <scope>NUCLEOTIDE SEQUENCE</scope>
    <source>
        <strain evidence="4">CBS 578.67</strain>
    </source>
</reference>
<dbReference type="EMBL" id="VJMH01005473">
    <property type="protein sequence ID" value="KAF0695523.1"/>
    <property type="molecule type" value="Genomic_DNA"/>
</dbReference>
<evidence type="ECO:0000313" key="4">
    <source>
        <dbReference type="EMBL" id="KAF0695523.1"/>
    </source>
</evidence>
<gene>
    <name evidence="5" type="primary">Aste57867_13665</name>
    <name evidence="4" type="ORF">As57867_013615</name>
    <name evidence="5" type="ORF">ASTE57867_13665</name>
</gene>
<dbReference type="GO" id="GO:0006364">
    <property type="term" value="P:rRNA processing"/>
    <property type="evidence" value="ECO:0007669"/>
    <property type="project" value="UniProtKB-KW"/>
</dbReference>
<dbReference type="AlphaFoldDB" id="A0A485L0F3"/>
<organism evidence="5 6">
    <name type="scientific">Aphanomyces stellatus</name>
    <dbReference type="NCBI Taxonomy" id="120398"/>
    <lineage>
        <taxon>Eukaryota</taxon>
        <taxon>Sar</taxon>
        <taxon>Stramenopiles</taxon>
        <taxon>Oomycota</taxon>
        <taxon>Saprolegniomycetes</taxon>
        <taxon>Saprolegniales</taxon>
        <taxon>Verrucalvaceae</taxon>
        <taxon>Aphanomyces</taxon>
    </lineage>
</organism>
<dbReference type="Proteomes" id="UP000332933">
    <property type="component" value="Unassembled WGS sequence"/>
</dbReference>
<dbReference type="InterPro" id="IPR019398">
    <property type="entry name" value="Pre-rRNA_process_TSR2"/>
</dbReference>
<evidence type="ECO:0000313" key="5">
    <source>
        <dbReference type="EMBL" id="VFT90499.1"/>
    </source>
</evidence>
<accession>A0A485L0F3</accession>
<sequence>MSNILNSIVAAHAKTPGNQWEFFEFGVKLTMARWTALRMAMEGEWGNGDMRRKYEILLDDVLNWFKYQKSVEYDDLAAGIEEYIESEFLLICEDGSVDEICKLLIALAAECKQGNFDRVRSLEEQFQTSTFAIDLKKAKLREEADLARRAAIAADDNQDMEVNDEPLVDDDGFQTVRRSTRKKAQPKFFDPQAEFPGAQ</sequence>
<keyword evidence="6" id="KW-1185">Reference proteome</keyword>
<name>A0A485L0F3_9STRA</name>
<comment type="similarity">
    <text evidence="1">Belongs to the TSR2 family.</text>
</comment>
<dbReference type="EMBL" id="CAADRA010005494">
    <property type="protein sequence ID" value="VFT90499.1"/>
    <property type="molecule type" value="Genomic_DNA"/>
</dbReference>